<dbReference type="Pfam" id="PF14489">
    <property type="entry name" value="QueF"/>
    <property type="match status" value="1"/>
</dbReference>
<dbReference type="GO" id="GO:0008616">
    <property type="term" value="P:tRNA queuosine(34) biosynthetic process"/>
    <property type="evidence" value="ECO:0007669"/>
    <property type="project" value="InterPro"/>
</dbReference>
<organism evidence="2 3">
    <name type="scientific">Pseudomonas phage pf16</name>
    <dbReference type="NCBI Taxonomy" id="1815630"/>
    <lineage>
        <taxon>Viruses</taxon>
        <taxon>Duplodnaviria</taxon>
        <taxon>Heunggongvirae</taxon>
        <taxon>Uroviricota</taxon>
        <taxon>Caudoviricetes</taxon>
        <taxon>Chakrabartyvirus</taxon>
        <taxon>Chakrabartyvirus pf16</taxon>
    </lineage>
</organism>
<dbReference type="InterPro" id="IPR043133">
    <property type="entry name" value="GTP-CH-I_C/QueF"/>
</dbReference>
<dbReference type="Proteomes" id="UP000225821">
    <property type="component" value="Segment"/>
</dbReference>
<evidence type="ECO:0000259" key="1">
    <source>
        <dbReference type="Pfam" id="PF14819"/>
    </source>
</evidence>
<sequence>MSNQSEIRKLAGVHLGKAGDGSVVNPYQTPDAIDPSLLVAVPRHLNRTDYNIAEDNLPFIGFDVWNCYEVSALTTNGYPVSGVLKIKYPANSPSIVESKSLKLFLNSFNMDRLADSVDDVIEVIQQTVETHLGELLDCAVSVKFFAYWDSASSKKNHLHEEYRRIEHGIHMQSVVFNDFNENPGLLEVSPGVSTSSVQRITTNALRSNCQITNQPDWGDIYIFVKGPSQLVERSVLQYIVSMRNESHFHEEIVECVFKRLYDLLPRGTDIAVGALYTRRGGIDINPVRATSFNALDEFAQLTDINTMQFKTARQ</sequence>
<dbReference type="OrthoDB" id="16399at10239"/>
<accession>A0A1S5R3L8</accession>
<dbReference type="Pfam" id="PF14819">
    <property type="entry name" value="QueF_N"/>
    <property type="match status" value="1"/>
</dbReference>
<protein>
    <recommendedName>
        <fullName evidence="1">NADPH-dependent 7-cyano-7-deazaguanine reductase N-terminal domain-containing protein</fullName>
    </recommendedName>
</protein>
<dbReference type="InterPro" id="IPR050084">
    <property type="entry name" value="NADPH_dep_7-cyano-7-deazaG_red"/>
</dbReference>
<gene>
    <name evidence="2" type="ORF">pf16_79</name>
</gene>
<dbReference type="GO" id="GO:0033739">
    <property type="term" value="F:preQ1 synthase activity"/>
    <property type="evidence" value="ECO:0007669"/>
    <property type="project" value="InterPro"/>
</dbReference>
<dbReference type="PANTHER" id="PTHR34354">
    <property type="entry name" value="NADPH-DEPENDENT 7-CYANO-7-DEAZAGUANINE REDUCTASE"/>
    <property type="match status" value="1"/>
</dbReference>
<reference evidence="2 3" key="1">
    <citation type="submission" date="2016-03" db="EMBL/GenBank/DDBJ databases">
        <title>Characterisation of pf16 and phiPMW: Two novel phages infecting Pseudomonas putida PpG1.</title>
        <authorList>
            <person name="Magill D.J."/>
            <person name="Krylov V.N."/>
            <person name="Shaburova O.V."/>
            <person name="Allen C.C.R."/>
            <person name="McGrath J.W."/>
            <person name="Quinn J.P."/>
            <person name="Kulakov L.A."/>
        </authorList>
    </citation>
    <scope>NUCLEOTIDE SEQUENCE [LARGE SCALE GENOMIC DNA]</scope>
</reference>
<name>A0A1S5R3L8_9CAUD</name>
<evidence type="ECO:0000313" key="2">
    <source>
        <dbReference type="EMBL" id="AND75002.1"/>
    </source>
</evidence>
<proteinExistence type="predicted"/>
<dbReference type="PANTHER" id="PTHR34354:SF1">
    <property type="entry name" value="NADPH-DEPENDENT 7-CYANO-7-DEAZAGUANINE REDUCTASE"/>
    <property type="match status" value="1"/>
</dbReference>
<dbReference type="Gene3D" id="3.30.1130.10">
    <property type="match status" value="2"/>
</dbReference>
<dbReference type="EMBL" id="KU873925">
    <property type="protein sequence ID" value="AND75002.1"/>
    <property type="molecule type" value="Genomic_DNA"/>
</dbReference>
<evidence type="ECO:0000313" key="3">
    <source>
        <dbReference type="Proteomes" id="UP000225821"/>
    </source>
</evidence>
<feature type="domain" description="NADPH-dependent 7-cyano-7-deazaguanine reductase N-terminal" evidence="1">
    <location>
        <begin position="31"/>
        <end position="132"/>
    </location>
</feature>
<keyword evidence="3" id="KW-1185">Reference proteome</keyword>
<dbReference type="InterPro" id="IPR029500">
    <property type="entry name" value="QueF"/>
</dbReference>
<dbReference type="InterPro" id="IPR029139">
    <property type="entry name" value="QueF_N"/>
</dbReference>
<dbReference type="SUPFAM" id="SSF55620">
    <property type="entry name" value="Tetrahydrobiopterin biosynthesis enzymes-like"/>
    <property type="match status" value="1"/>
</dbReference>